<dbReference type="GO" id="GO:0006487">
    <property type="term" value="P:protein N-linked glycosylation"/>
    <property type="evidence" value="ECO:0007669"/>
    <property type="project" value="TreeGrafter"/>
</dbReference>
<comment type="subcellular location">
    <subcellularLocation>
        <location evidence="1 10">Endoplasmic reticulum membrane</location>
        <topology evidence="1 10">Multi-pass membrane protein</topology>
    </subcellularLocation>
</comment>
<keyword evidence="6 10" id="KW-0812">Transmembrane</keyword>
<evidence type="ECO:0000256" key="11">
    <source>
        <dbReference type="SAM" id="SignalP"/>
    </source>
</evidence>
<evidence type="ECO:0000256" key="1">
    <source>
        <dbReference type="ARBA" id="ARBA00004477"/>
    </source>
</evidence>
<evidence type="ECO:0000313" key="12">
    <source>
        <dbReference type="EnsemblMetazoa" id="G4588.2:cds"/>
    </source>
</evidence>
<dbReference type="EnsemblMetazoa" id="G4588.2">
    <property type="protein sequence ID" value="G4588.2:cds"/>
    <property type="gene ID" value="G4588"/>
</dbReference>
<feature type="signal peptide" evidence="11">
    <location>
        <begin position="1"/>
        <end position="24"/>
    </location>
</feature>
<dbReference type="GO" id="GO:0005789">
    <property type="term" value="C:endoplasmic reticulum membrane"/>
    <property type="evidence" value="ECO:0007669"/>
    <property type="project" value="UniProtKB-SubCell"/>
</dbReference>
<dbReference type="Pfam" id="PF03155">
    <property type="entry name" value="Alg6_Alg8"/>
    <property type="match status" value="1"/>
</dbReference>
<reference evidence="12" key="1">
    <citation type="submission" date="2022-08" db="UniProtKB">
        <authorList>
            <consortium name="EnsemblMetazoa"/>
        </authorList>
    </citation>
    <scope>IDENTIFICATION</scope>
    <source>
        <strain evidence="12">05x7-T-G4-1.051#20</strain>
    </source>
</reference>
<dbReference type="PANTHER" id="PTHR12413:SF2">
    <property type="entry name" value="DOLICHYL PYROPHOSPHATE GLC1MAN9GLCNAC2 ALPHA-1,3-GLUCOSYLTRANSFERASE-RELATED"/>
    <property type="match status" value="1"/>
</dbReference>
<evidence type="ECO:0000256" key="5">
    <source>
        <dbReference type="ARBA" id="ARBA00022679"/>
    </source>
</evidence>
<comment type="caution">
    <text evidence="10">Lacks conserved residue(s) required for the propagation of feature annotation.</text>
</comment>
<dbReference type="GO" id="GO:0042283">
    <property type="term" value="F:dolichyl pyrophosphate Glc1Man9GlcNAc2 alpha-1,3-glucosyltransferase activity"/>
    <property type="evidence" value="ECO:0007669"/>
    <property type="project" value="TreeGrafter"/>
</dbReference>
<keyword evidence="7 10" id="KW-0256">Endoplasmic reticulum</keyword>
<accession>A0A8W8N7A3</accession>
<evidence type="ECO:0000256" key="9">
    <source>
        <dbReference type="ARBA" id="ARBA00023136"/>
    </source>
</evidence>
<keyword evidence="5 10" id="KW-0808">Transferase</keyword>
<evidence type="ECO:0000256" key="7">
    <source>
        <dbReference type="ARBA" id="ARBA00022824"/>
    </source>
</evidence>
<sequence>MREVWQVSLAVSCIKLLLIPSYHSTDFEVHRNWLAITFSRPIEQWYYEKTSEWTLDYPPFFAWFEHFLAKVAYYFDRDMLNVENLNYASEATVLFQRLSVIVTDFILVLAVKKFCAYMKTSVWKKSKTSDESLFNNKSLIFSVLVLCNFGLLIVDHILFA</sequence>
<keyword evidence="4 10" id="KW-0328">Glycosyltransferase</keyword>
<evidence type="ECO:0000313" key="13">
    <source>
        <dbReference type="Proteomes" id="UP000005408"/>
    </source>
</evidence>
<keyword evidence="11" id="KW-0732">Signal</keyword>
<evidence type="ECO:0000256" key="10">
    <source>
        <dbReference type="RuleBase" id="RU363110"/>
    </source>
</evidence>
<feature type="chain" id="PRO_5036455339" description="Alpha-1,3-glucosyltransferase" evidence="11">
    <location>
        <begin position="25"/>
        <end position="160"/>
    </location>
</feature>
<proteinExistence type="inferred from homology"/>
<feature type="transmembrane region" description="Helical" evidence="10">
    <location>
        <begin position="139"/>
        <end position="159"/>
    </location>
</feature>
<protein>
    <recommendedName>
        <fullName evidence="10">Alpha-1,3-glucosyltransferase</fullName>
        <ecNumber evidence="10">2.4.1.-</ecNumber>
    </recommendedName>
</protein>
<dbReference type="Proteomes" id="UP000005408">
    <property type="component" value="Unassembled WGS sequence"/>
</dbReference>
<evidence type="ECO:0000256" key="4">
    <source>
        <dbReference type="ARBA" id="ARBA00022676"/>
    </source>
</evidence>
<dbReference type="AlphaFoldDB" id="A0A8W8N7A3"/>
<comment type="similarity">
    <text evidence="3 10">Belongs to the ALG6/ALG8 glucosyltransferase family.</text>
</comment>
<evidence type="ECO:0000256" key="6">
    <source>
        <dbReference type="ARBA" id="ARBA00022692"/>
    </source>
</evidence>
<evidence type="ECO:0000256" key="3">
    <source>
        <dbReference type="ARBA" id="ARBA00008715"/>
    </source>
</evidence>
<organism evidence="12 13">
    <name type="scientific">Magallana gigas</name>
    <name type="common">Pacific oyster</name>
    <name type="synonym">Crassostrea gigas</name>
    <dbReference type="NCBI Taxonomy" id="29159"/>
    <lineage>
        <taxon>Eukaryota</taxon>
        <taxon>Metazoa</taxon>
        <taxon>Spiralia</taxon>
        <taxon>Lophotrochozoa</taxon>
        <taxon>Mollusca</taxon>
        <taxon>Bivalvia</taxon>
        <taxon>Autobranchia</taxon>
        <taxon>Pteriomorphia</taxon>
        <taxon>Ostreida</taxon>
        <taxon>Ostreoidea</taxon>
        <taxon>Ostreidae</taxon>
        <taxon>Magallana</taxon>
    </lineage>
</organism>
<keyword evidence="8 10" id="KW-1133">Transmembrane helix</keyword>
<dbReference type="PANTHER" id="PTHR12413">
    <property type="entry name" value="DOLICHYL GLYCOSYLTRANSFERASE"/>
    <property type="match status" value="1"/>
</dbReference>
<name>A0A8W8N7A3_MAGGI</name>
<keyword evidence="13" id="KW-1185">Reference proteome</keyword>
<evidence type="ECO:0000256" key="8">
    <source>
        <dbReference type="ARBA" id="ARBA00022989"/>
    </source>
</evidence>
<dbReference type="EC" id="2.4.1.-" evidence="10"/>
<evidence type="ECO:0000256" key="2">
    <source>
        <dbReference type="ARBA" id="ARBA00004922"/>
    </source>
</evidence>
<comment type="pathway">
    <text evidence="2 10">Protein modification; protein glycosylation.</text>
</comment>
<dbReference type="InterPro" id="IPR004856">
    <property type="entry name" value="Glyco_trans_ALG6/ALG8"/>
</dbReference>
<feature type="transmembrane region" description="Helical" evidence="10">
    <location>
        <begin position="94"/>
        <end position="118"/>
    </location>
</feature>
<keyword evidence="9 10" id="KW-0472">Membrane</keyword>